<dbReference type="SUPFAM" id="SSF55008">
    <property type="entry name" value="HMA, heavy metal-associated domain"/>
    <property type="match status" value="1"/>
</dbReference>
<keyword evidence="6" id="KW-0143">Chaperone</keyword>
<keyword evidence="1" id="KW-0813">Transport</keyword>
<dbReference type="AlphaFoldDB" id="A0A4Z0X6B9"/>
<dbReference type="PANTHER" id="PTHR46365:SF1">
    <property type="entry name" value="COPPER TRANSPORT PROTEIN ATOX1"/>
    <property type="match status" value="1"/>
</dbReference>
<dbReference type="PANTHER" id="PTHR46365">
    <property type="entry name" value="COPPER TRANSPORT PROTEIN ATOX1"/>
    <property type="match status" value="1"/>
</dbReference>
<dbReference type="Proteomes" id="UP000480548">
    <property type="component" value="Unassembled WGS sequence"/>
</dbReference>
<dbReference type="GO" id="GO:0005829">
    <property type="term" value="C:cytosol"/>
    <property type="evidence" value="ECO:0007669"/>
    <property type="project" value="TreeGrafter"/>
</dbReference>
<dbReference type="OrthoDB" id="689350at2759"/>
<evidence type="ECO:0000313" key="13">
    <source>
        <dbReference type="EMBL" id="KAF3216708.1"/>
    </source>
</evidence>
<evidence type="ECO:0000313" key="10">
    <source>
        <dbReference type="EMBL" id="KAF3121121.1"/>
    </source>
</evidence>
<keyword evidence="5" id="KW-0406">Ion transport</keyword>
<reference evidence="17 18" key="2">
    <citation type="submission" date="2019-06" db="EMBL/GenBank/DDBJ databases">
        <authorList>
            <person name="Palmer J.M."/>
        </authorList>
    </citation>
    <scope>NUCLEOTIDE SEQUENCE [LARGE SCALE GENOMIC DNA]</scope>
    <source>
        <strain evidence="9 18">TWF102</strain>
        <strain evidence="14 17">TWF106</strain>
        <strain evidence="13 21">TWF191</strain>
        <strain evidence="12">TWF679</strain>
        <strain evidence="10 20">TWF703</strain>
        <strain evidence="11 19">TWF788</strain>
    </source>
</reference>
<evidence type="ECO:0000256" key="2">
    <source>
        <dbReference type="ARBA" id="ARBA00022723"/>
    </source>
</evidence>
<dbReference type="Proteomes" id="UP000483672">
    <property type="component" value="Unassembled WGS sequence"/>
</dbReference>
<dbReference type="Proteomes" id="UP000297595">
    <property type="component" value="Unassembled WGS sequence"/>
</dbReference>
<evidence type="ECO:0000256" key="7">
    <source>
        <dbReference type="ARBA" id="ARBA00038171"/>
    </source>
</evidence>
<comment type="caution">
    <text evidence="10">The sequence shown here is derived from an EMBL/GenBank/DDBJ whole genome shotgun (WGS) entry which is preliminary data.</text>
</comment>
<dbReference type="EMBL" id="WIWS01000024">
    <property type="protein sequence ID" value="KAF3222920.1"/>
    <property type="molecule type" value="Genomic_DNA"/>
</dbReference>
<gene>
    <name evidence="10" type="primary">ATX1</name>
    <name evidence="15" type="ORF">EYR41_012002</name>
    <name evidence="9" type="ORF">TWF102_011331</name>
    <name evidence="14" type="ORF">TWF106_005348</name>
    <name evidence="13" type="ORF">TWF191_008951</name>
    <name evidence="12" type="ORF">TWF679_005637</name>
    <name evidence="10" type="ORF">TWF703_002048</name>
    <name evidence="11" type="ORF">TWF788_003375</name>
</gene>
<dbReference type="Proteomes" id="UP000475325">
    <property type="component" value="Unassembled WGS sequence"/>
</dbReference>
<dbReference type="Gene3D" id="3.30.70.100">
    <property type="match status" value="1"/>
</dbReference>
<feature type="domain" description="HMA" evidence="8">
    <location>
        <begin position="3"/>
        <end position="69"/>
    </location>
</feature>
<evidence type="ECO:0000256" key="6">
    <source>
        <dbReference type="ARBA" id="ARBA00023186"/>
    </source>
</evidence>
<dbReference type="CDD" id="cd00371">
    <property type="entry name" value="HMA"/>
    <property type="match status" value="1"/>
</dbReference>
<keyword evidence="4" id="KW-0186">Copper</keyword>
<evidence type="ECO:0000313" key="17">
    <source>
        <dbReference type="Proteomes" id="UP000472727"/>
    </source>
</evidence>
<evidence type="ECO:0000313" key="19">
    <source>
        <dbReference type="Proteomes" id="UP000479691"/>
    </source>
</evidence>
<dbReference type="EMBL" id="WIPF01000062">
    <property type="protein sequence ID" value="KAF3216708.1"/>
    <property type="molecule type" value="Genomic_DNA"/>
</dbReference>
<dbReference type="EMBL" id="SOZJ01000009">
    <property type="protein sequence ID" value="TGJ62821.1"/>
    <property type="molecule type" value="Genomic_DNA"/>
</dbReference>
<evidence type="ECO:0000313" key="18">
    <source>
        <dbReference type="Proteomes" id="UP000475325"/>
    </source>
</evidence>
<dbReference type="PROSITE" id="PS50846">
    <property type="entry name" value="HMA_2"/>
    <property type="match status" value="1"/>
</dbReference>
<proteinExistence type="inferred from homology"/>
<evidence type="ECO:0000259" key="8">
    <source>
        <dbReference type="PROSITE" id="PS50846"/>
    </source>
</evidence>
<organism evidence="10 20">
    <name type="scientific">Orbilia oligospora</name>
    <name type="common">Nematode-trapping fungus</name>
    <name type="synonym">Arthrobotrys oligospora</name>
    <dbReference type="NCBI Taxonomy" id="2813651"/>
    <lineage>
        <taxon>Eukaryota</taxon>
        <taxon>Fungi</taxon>
        <taxon>Dikarya</taxon>
        <taxon>Ascomycota</taxon>
        <taxon>Pezizomycotina</taxon>
        <taxon>Orbiliomycetes</taxon>
        <taxon>Orbiliales</taxon>
        <taxon>Orbiliaceae</taxon>
        <taxon>Orbilia</taxon>
    </lineage>
</organism>
<accession>A0A4Z0X6B9</accession>
<evidence type="ECO:0000313" key="11">
    <source>
        <dbReference type="EMBL" id="KAF3160139.1"/>
    </source>
</evidence>
<keyword evidence="2" id="KW-0479">Metal-binding</keyword>
<evidence type="ECO:0000313" key="20">
    <source>
        <dbReference type="Proteomes" id="UP000480548"/>
    </source>
</evidence>
<dbReference type="InterPro" id="IPR036163">
    <property type="entry name" value="HMA_dom_sf"/>
</dbReference>
<dbReference type="EMBL" id="JAABOE010000170">
    <property type="protein sequence ID" value="KAF3160139.1"/>
    <property type="molecule type" value="Genomic_DNA"/>
</dbReference>
<dbReference type="InterPro" id="IPR006121">
    <property type="entry name" value="HMA_dom"/>
</dbReference>
<evidence type="ECO:0000256" key="1">
    <source>
        <dbReference type="ARBA" id="ARBA00022448"/>
    </source>
</evidence>
<keyword evidence="3" id="KW-0187">Copper transport</keyword>
<dbReference type="Proteomes" id="UP000479691">
    <property type="component" value="Unassembled WGS sequence"/>
</dbReference>
<evidence type="ECO:0000313" key="9">
    <source>
        <dbReference type="EMBL" id="KAF3085553.1"/>
    </source>
</evidence>
<dbReference type="Proteomes" id="UP000614610">
    <property type="component" value="Unassembled WGS sequence"/>
</dbReference>
<evidence type="ECO:0000256" key="5">
    <source>
        <dbReference type="ARBA" id="ARBA00023065"/>
    </source>
</evidence>
<dbReference type="EMBL" id="WIQW01000089">
    <property type="protein sequence ID" value="KAF3085553.1"/>
    <property type="molecule type" value="Genomic_DNA"/>
</dbReference>
<evidence type="ECO:0000256" key="3">
    <source>
        <dbReference type="ARBA" id="ARBA00022796"/>
    </source>
</evidence>
<comment type="similarity">
    <text evidence="7">Belongs to the ATX1 family.</text>
</comment>
<reference evidence="15 16" key="1">
    <citation type="submission" date="2019-03" db="EMBL/GenBank/DDBJ databases">
        <title>Nematode-trapping fungi genome.</title>
        <authorList>
            <person name="Vidal-Diez De Ulzurrun G."/>
        </authorList>
    </citation>
    <scope>NUCLEOTIDE SEQUENCE [LARGE SCALE GENOMIC DNA]</scope>
    <source>
        <strain evidence="15 16">TWF154</strain>
    </source>
</reference>
<dbReference type="InterPro" id="IPR051881">
    <property type="entry name" value="Copper_transport_ATOX1-like"/>
</dbReference>
<evidence type="ECO:0000256" key="4">
    <source>
        <dbReference type="ARBA" id="ARBA00023008"/>
    </source>
</evidence>
<dbReference type="Proteomes" id="UP000472727">
    <property type="component" value="Unassembled WGS sequence"/>
</dbReference>
<dbReference type="EMBL" id="WIWT01000028">
    <property type="protein sequence ID" value="KAF3212748.1"/>
    <property type="molecule type" value="Genomic_DNA"/>
</dbReference>
<dbReference type="GO" id="GO:0016531">
    <property type="term" value="F:copper chaperone activity"/>
    <property type="evidence" value="ECO:0007669"/>
    <property type="project" value="TreeGrafter"/>
</dbReference>
<evidence type="ECO:0000313" key="15">
    <source>
        <dbReference type="EMBL" id="TGJ62821.1"/>
    </source>
</evidence>
<evidence type="ECO:0000313" key="16">
    <source>
        <dbReference type="Proteomes" id="UP000297595"/>
    </source>
</evidence>
<dbReference type="GO" id="GO:0046872">
    <property type="term" value="F:metal ion binding"/>
    <property type="evidence" value="ECO:0007669"/>
    <property type="project" value="UniProtKB-KW"/>
</dbReference>
<sequence length="76" mass="8516">MSSKTYEYDVAMSCSGCSGAVERVLKKWQTTHPELSYVVSLETQKVQVTTDLPYDEVFEKINKVKPISAGREVEVA</sequence>
<protein>
    <submittedName>
        <fullName evidence="10">Cytosolic copper metallochaperone</fullName>
    </submittedName>
</protein>
<dbReference type="EMBL" id="WIQZ01000139">
    <property type="protein sequence ID" value="KAF3121121.1"/>
    <property type="molecule type" value="Genomic_DNA"/>
</dbReference>
<dbReference type="GO" id="GO:0006825">
    <property type="term" value="P:copper ion transport"/>
    <property type="evidence" value="ECO:0007669"/>
    <property type="project" value="UniProtKB-KW"/>
</dbReference>
<evidence type="ECO:0000313" key="14">
    <source>
        <dbReference type="EMBL" id="KAF3222920.1"/>
    </source>
</evidence>
<dbReference type="Pfam" id="PF00403">
    <property type="entry name" value="HMA"/>
    <property type="match status" value="1"/>
</dbReference>
<name>A0A4Z0X6B9_ORBOL</name>
<evidence type="ECO:0000313" key="21">
    <source>
        <dbReference type="Proteomes" id="UP000483672"/>
    </source>
</evidence>
<evidence type="ECO:0000313" key="12">
    <source>
        <dbReference type="EMBL" id="KAF3212748.1"/>
    </source>
</evidence>